<comment type="caution">
    <text evidence="1">The sequence shown here is derived from an EMBL/GenBank/DDBJ whole genome shotgun (WGS) entry which is preliminary data.</text>
</comment>
<proteinExistence type="predicted"/>
<dbReference type="EMBL" id="JAHRIM010081316">
    <property type="protein sequence ID" value="MEQ2275292.1"/>
    <property type="molecule type" value="Genomic_DNA"/>
</dbReference>
<gene>
    <name evidence="1" type="ORF">XENORESO_001446</name>
</gene>
<protein>
    <submittedName>
        <fullName evidence="1">Uncharacterized protein</fullName>
    </submittedName>
</protein>
<evidence type="ECO:0000313" key="2">
    <source>
        <dbReference type="Proteomes" id="UP001444071"/>
    </source>
</evidence>
<accession>A0ABV0X1Y3</accession>
<evidence type="ECO:0000313" key="1">
    <source>
        <dbReference type="EMBL" id="MEQ2275292.1"/>
    </source>
</evidence>
<sequence length="129" mass="14005">MRSSINHNVIKNQIEYNSSVLFNSKCTSQGNTVLLPCNKEVLGLNPGLRSFCMGFACSPCACKGSLQKLLINLTVKKQICMPYAVRCECVHAWLFVLCVSVLPCDGLETCPGCILEIDTTPEGQAGMSI</sequence>
<keyword evidence="2" id="KW-1185">Reference proteome</keyword>
<organism evidence="1 2">
    <name type="scientific">Xenotaenia resolanae</name>
    <dbReference type="NCBI Taxonomy" id="208358"/>
    <lineage>
        <taxon>Eukaryota</taxon>
        <taxon>Metazoa</taxon>
        <taxon>Chordata</taxon>
        <taxon>Craniata</taxon>
        <taxon>Vertebrata</taxon>
        <taxon>Euteleostomi</taxon>
        <taxon>Actinopterygii</taxon>
        <taxon>Neopterygii</taxon>
        <taxon>Teleostei</taxon>
        <taxon>Neoteleostei</taxon>
        <taxon>Acanthomorphata</taxon>
        <taxon>Ovalentaria</taxon>
        <taxon>Atherinomorphae</taxon>
        <taxon>Cyprinodontiformes</taxon>
        <taxon>Goodeidae</taxon>
        <taxon>Xenotaenia</taxon>
    </lineage>
</organism>
<dbReference type="Proteomes" id="UP001444071">
    <property type="component" value="Unassembled WGS sequence"/>
</dbReference>
<reference evidence="1 2" key="1">
    <citation type="submission" date="2021-06" db="EMBL/GenBank/DDBJ databases">
        <authorList>
            <person name="Palmer J.M."/>
        </authorList>
    </citation>
    <scope>NUCLEOTIDE SEQUENCE [LARGE SCALE GENOMIC DNA]</scope>
    <source>
        <strain evidence="1 2">XR_2019</strain>
        <tissue evidence="1">Muscle</tissue>
    </source>
</reference>
<name>A0ABV0X1Y3_9TELE</name>